<dbReference type="FunFam" id="1.10.10.10:FF:000001">
    <property type="entry name" value="LysR family transcriptional regulator"/>
    <property type="match status" value="1"/>
</dbReference>
<evidence type="ECO:0000313" key="9">
    <source>
        <dbReference type="EMBL" id="CVI63485.1"/>
    </source>
</evidence>
<dbReference type="SUPFAM" id="SSF53850">
    <property type="entry name" value="Periplasmic binding protein-like II"/>
    <property type="match status" value="1"/>
</dbReference>
<dbReference type="InterPro" id="IPR005119">
    <property type="entry name" value="LysR_subst-bd"/>
</dbReference>
<dbReference type="GO" id="GO:0006351">
    <property type="term" value="P:DNA-templated transcription"/>
    <property type="evidence" value="ECO:0007669"/>
    <property type="project" value="TreeGrafter"/>
</dbReference>
<dbReference type="InterPro" id="IPR036388">
    <property type="entry name" value="WH-like_DNA-bd_sf"/>
</dbReference>
<comment type="caution">
    <text evidence="9">The sequence shown here is derived from an EMBL/GenBank/DDBJ whole genome shotgun (WGS) entry which is preliminary data.</text>
</comment>
<dbReference type="PANTHER" id="PTHR30537:SF5">
    <property type="entry name" value="HTH-TYPE TRANSCRIPTIONAL ACTIVATOR TTDR-RELATED"/>
    <property type="match status" value="1"/>
</dbReference>
<evidence type="ECO:0000256" key="3">
    <source>
        <dbReference type="ARBA" id="ARBA00023125"/>
    </source>
</evidence>
<dbReference type="Gene3D" id="3.40.190.290">
    <property type="match status" value="1"/>
</dbReference>
<sequence length="293" mass="32340">MDRLACMEVFVKAVEMGSFSAAADALNQSSQLVGKQVSKLEQQLGVQLLHRTTRRQSLTDFGRLFYERAKIILAEVETAESLAAETRAVPSGRLRINAPVSFGMHTLSPRLPEYMKAFPQVTVELSLSNRAVDLVDEGYDAVFRIGELTDSGLIARPLSPYCLALCASPAYIREHGPIETPSALQQHDCLGFAHTALRTQWTFDGPGGREVVPVSSRFVADQAEPLLHAAIAGLGIILQPMEVVRSALEDGRLLRLLPEYTVPTRPIHILYAPDRRVTPKLRSFIDFSVNIFT</sequence>
<evidence type="ECO:0000256" key="4">
    <source>
        <dbReference type="ARBA" id="ARBA00023163"/>
    </source>
</evidence>
<comment type="function">
    <text evidence="5">Transcriptional regulator of the ttuABCDE tartrate utilization operon.</text>
</comment>
<dbReference type="SUPFAM" id="SSF46785">
    <property type="entry name" value="Winged helix' DNA-binding domain"/>
    <property type="match status" value="1"/>
</dbReference>
<dbReference type="GO" id="GO:0003700">
    <property type="term" value="F:DNA-binding transcription factor activity"/>
    <property type="evidence" value="ECO:0007669"/>
    <property type="project" value="InterPro"/>
</dbReference>
<keyword evidence="10" id="KW-1185">Reference proteome</keyword>
<dbReference type="Proteomes" id="UP000192140">
    <property type="component" value="Unassembled WGS sequence"/>
</dbReference>
<dbReference type="GO" id="GO:0043565">
    <property type="term" value="F:sequence-specific DNA binding"/>
    <property type="evidence" value="ECO:0007669"/>
    <property type="project" value="TreeGrafter"/>
</dbReference>
<dbReference type="Gene3D" id="1.10.10.10">
    <property type="entry name" value="Winged helix-like DNA-binding domain superfamily/Winged helix DNA-binding domain"/>
    <property type="match status" value="1"/>
</dbReference>
<dbReference type="Pfam" id="PF00126">
    <property type="entry name" value="HTH_1"/>
    <property type="match status" value="1"/>
</dbReference>
<evidence type="ECO:0000256" key="1">
    <source>
        <dbReference type="ARBA" id="ARBA00009437"/>
    </source>
</evidence>
<comment type="similarity">
    <text evidence="1">Belongs to the LysR transcriptional regulatory family.</text>
</comment>
<dbReference type="InterPro" id="IPR000847">
    <property type="entry name" value="LysR_HTH_N"/>
</dbReference>
<evidence type="ECO:0000259" key="8">
    <source>
        <dbReference type="PROSITE" id="PS50931"/>
    </source>
</evidence>
<evidence type="ECO:0000256" key="7">
    <source>
        <dbReference type="ARBA" id="ARBA00083243"/>
    </source>
</evidence>
<dbReference type="RefSeq" id="WP_080855408.1">
    <property type="nucleotide sequence ID" value="NZ_LT009777.1"/>
</dbReference>
<gene>
    <name evidence="9" type="ORF">AGR7A_pAt20249</name>
</gene>
<dbReference type="AlphaFoldDB" id="A0A1S7U9M2"/>
<dbReference type="InterPro" id="IPR058163">
    <property type="entry name" value="LysR-type_TF_proteobact-type"/>
</dbReference>
<organism evidence="9 10">
    <name type="scientific">Agrobacterium deltaense NCPPB 1641</name>
    <dbReference type="NCBI Taxonomy" id="1183425"/>
    <lineage>
        <taxon>Bacteria</taxon>
        <taxon>Pseudomonadati</taxon>
        <taxon>Pseudomonadota</taxon>
        <taxon>Alphaproteobacteria</taxon>
        <taxon>Hyphomicrobiales</taxon>
        <taxon>Rhizobiaceae</taxon>
        <taxon>Rhizobium/Agrobacterium group</taxon>
        <taxon>Agrobacterium</taxon>
    </lineage>
</organism>
<dbReference type="PROSITE" id="PS50931">
    <property type="entry name" value="HTH_LYSR"/>
    <property type="match status" value="1"/>
</dbReference>
<evidence type="ECO:0000256" key="5">
    <source>
        <dbReference type="ARBA" id="ARBA00054626"/>
    </source>
</evidence>
<accession>A0A1S7U9M2</accession>
<keyword evidence="4" id="KW-0804">Transcription</keyword>
<dbReference type="FunFam" id="3.40.190.290:FF:000001">
    <property type="entry name" value="Transcriptional regulator, LysR family"/>
    <property type="match status" value="1"/>
</dbReference>
<dbReference type="EMBL" id="FCNP01000049">
    <property type="protein sequence ID" value="CVI63485.1"/>
    <property type="molecule type" value="Genomic_DNA"/>
</dbReference>
<dbReference type="PANTHER" id="PTHR30537">
    <property type="entry name" value="HTH-TYPE TRANSCRIPTIONAL REGULATOR"/>
    <property type="match status" value="1"/>
</dbReference>
<dbReference type="Pfam" id="PF03466">
    <property type="entry name" value="LysR_substrate"/>
    <property type="match status" value="1"/>
</dbReference>
<evidence type="ECO:0000256" key="6">
    <source>
        <dbReference type="ARBA" id="ARBA00067332"/>
    </source>
</evidence>
<proteinExistence type="inferred from homology"/>
<keyword evidence="3" id="KW-0238">DNA-binding</keyword>
<feature type="domain" description="HTH lysR-type" evidence="8">
    <location>
        <begin position="1"/>
        <end position="59"/>
    </location>
</feature>
<name>A0A1S7U9M2_9HYPH</name>
<dbReference type="CDD" id="cd08477">
    <property type="entry name" value="PBP2_CrgA_like_8"/>
    <property type="match status" value="1"/>
</dbReference>
<protein>
    <recommendedName>
        <fullName evidence="6">HTH-type transcriptional regulator TtuA</fullName>
    </recommendedName>
    <alternativeName>
        <fullName evidence="7">Tartrate utilization transcriptional regulator</fullName>
    </alternativeName>
</protein>
<evidence type="ECO:0000256" key="2">
    <source>
        <dbReference type="ARBA" id="ARBA00023015"/>
    </source>
</evidence>
<dbReference type="InterPro" id="IPR036390">
    <property type="entry name" value="WH_DNA-bd_sf"/>
</dbReference>
<reference evidence="9" key="1">
    <citation type="submission" date="2016-01" db="EMBL/GenBank/DDBJ databases">
        <authorList>
            <person name="Regsiter A."/>
            <person name="william w."/>
        </authorList>
    </citation>
    <scope>NUCLEOTIDE SEQUENCE</scope>
    <source>
        <strain evidence="9">NCPPB 1641</strain>
    </source>
</reference>
<evidence type="ECO:0000313" key="10">
    <source>
        <dbReference type="Proteomes" id="UP000192140"/>
    </source>
</evidence>
<keyword evidence="2" id="KW-0805">Transcription regulation</keyword>